<reference evidence="3 4" key="1">
    <citation type="submission" date="2018-10" db="EMBL/GenBank/DDBJ databases">
        <title>Fifty Aureobasidium pullulans genomes reveal a recombining polyextremotolerant generalist.</title>
        <authorList>
            <person name="Gostincar C."/>
            <person name="Turk M."/>
            <person name="Zajc J."/>
            <person name="Gunde-Cimerman N."/>
        </authorList>
    </citation>
    <scope>NUCLEOTIDE SEQUENCE [LARGE SCALE GENOMIC DNA]</scope>
    <source>
        <strain evidence="3 4">EXF-3380</strain>
    </source>
</reference>
<evidence type="ECO:0000313" key="4">
    <source>
        <dbReference type="Proteomes" id="UP000304947"/>
    </source>
</evidence>
<evidence type="ECO:0000256" key="1">
    <source>
        <dbReference type="SAM" id="Coils"/>
    </source>
</evidence>
<feature type="coiled-coil region" evidence="1">
    <location>
        <begin position="278"/>
        <end position="305"/>
    </location>
</feature>
<sequence>MSSLTTGTEMPFRGIVANSSDSSPQNVAPPTQLHNQCPTAPSVVPSADFNKLVFDPQHFKSLVHSIKNEMDNGRFENLVLSDTICKQMQMMSEALLSEVFADANLTSIRDRRLTVAPKDMRASATGEGYHLINFNIKKMREEEEKSDEDDVFLLNFNTSKKDDEKLSEDIFEELMSFFELKSDKNHPFANISNAPILTLEEAESYFDDPEDETNLSVEARKWTKEVYDHWRSRRVPNGNRSLLSNLKFETGADTDDNDAYVCFRRREVRQARKTRGRDAQVTEKLKKLRRELEDARQLLISVNQRERLIKERIETERKVFEQRTELKKVKVAQGIKGEKGEDEELLVNQRPTPKPRPARADGQKPTTLRLPGTRTEAVRAAPENDLVQLSDIQEEAAAAVQRSVEEKIGQHRKWNKDWVDNTWGPITPPAEPSSAGGYLPRIEEVQLPTPPASLRSETSQDHAKDVEMKDADAEMPTPVSAAQDQPLRTMFRFNSPPPEAGYNRPAYRRRYGRNGRLYIEQRKPRMFVQSKGVIGDSDDESDGETVVYPMDCYDTLGISYRASILAPRRPVEPTAEHMAHLRRAGSSGDTVMANGHGTAGHGTSHGQGEGGS</sequence>
<name>A0A4T0EJV7_AURPU</name>
<feature type="compositionally biased region" description="Gly residues" evidence="2">
    <location>
        <begin position="597"/>
        <end position="612"/>
    </location>
</feature>
<dbReference type="Proteomes" id="UP000304947">
    <property type="component" value="Unassembled WGS sequence"/>
</dbReference>
<proteinExistence type="predicted"/>
<organism evidence="3 4">
    <name type="scientific">Aureobasidium pullulans</name>
    <name type="common">Black yeast</name>
    <name type="synonym">Pullularia pullulans</name>
    <dbReference type="NCBI Taxonomy" id="5580"/>
    <lineage>
        <taxon>Eukaryota</taxon>
        <taxon>Fungi</taxon>
        <taxon>Dikarya</taxon>
        <taxon>Ascomycota</taxon>
        <taxon>Pezizomycotina</taxon>
        <taxon>Dothideomycetes</taxon>
        <taxon>Dothideomycetidae</taxon>
        <taxon>Dothideales</taxon>
        <taxon>Saccotheciaceae</taxon>
        <taxon>Aureobasidium</taxon>
    </lineage>
</organism>
<dbReference type="Gene3D" id="1.10.20.10">
    <property type="entry name" value="Histone, subunit A"/>
    <property type="match status" value="1"/>
</dbReference>
<evidence type="ECO:0000313" key="3">
    <source>
        <dbReference type="EMBL" id="TIA74741.1"/>
    </source>
</evidence>
<feature type="region of interest" description="Disordered" evidence="2">
    <location>
        <begin position="1"/>
        <end position="33"/>
    </location>
</feature>
<feature type="region of interest" description="Disordered" evidence="2">
    <location>
        <begin position="448"/>
        <end position="479"/>
    </location>
</feature>
<dbReference type="InterPro" id="IPR009072">
    <property type="entry name" value="Histone-fold"/>
</dbReference>
<comment type="caution">
    <text evidence="3">The sequence shown here is derived from an EMBL/GenBank/DDBJ whole genome shotgun (WGS) entry which is preliminary data.</text>
</comment>
<dbReference type="AlphaFoldDB" id="A0A4T0EJV7"/>
<accession>A0A4T0EJV7</accession>
<evidence type="ECO:0000256" key="2">
    <source>
        <dbReference type="SAM" id="MobiDB-lite"/>
    </source>
</evidence>
<evidence type="ECO:0008006" key="5">
    <source>
        <dbReference type="Google" id="ProtNLM"/>
    </source>
</evidence>
<dbReference type="GO" id="GO:0046982">
    <property type="term" value="F:protein heterodimerization activity"/>
    <property type="evidence" value="ECO:0007669"/>
    <property type="project" value="InterPro"/>
</dbReference>
<dbReference type="PANTHER" id="PTHR14898">
    <property type="entry name" value="ENHANCER OF POLYCOMB"/>
    <property type="match status" value="1"/>
</dbReference>
<feature type="compositionally biased region" description="Polar residues" evidence="2">
    <location>
        <begin position="17"/>
        <end position="33"/>
    </location>
</feature>
<feature type="region of interest" description="Disordered" evidence="2">
    <location>
        <begin position="584"/>
        <end position="612"/>
    </location>
</feature>
<dbReference type="InterPro" id="IPR024943">
    <property type="entry name" value="Enhancer_polycomb"/>
</dbReference>
<feature type="compositionally biased region" description="Basic and acidic residues" evidence="2">
    <location>
        <begin position="458"/>
        <end position="472"/>
    </location>
</feature>
<feature type="region of interest" description="Disordered" evidence="2">
    <location>
        <begin position="340"/>
        <end position="369"/>
    </location>
</feature>
<keyword evidence="1" id="KW-0175">Coiled coil</keyword>
<gene>
    <name evidence="3" type="ORF">D6C83_00441</name>
</gene>
<protein>
    <recommendedName>
        <fullName evidence="5">Enhancer of polycomb-like protein</fullName>
    </recommendedName>
</protein>
<dbReference type="GO" id="GO:0035267">
    <property type="term" value="C:NuA4 histone acetyltransferase complex"/>
    <property type="evidence" value="ECO:0007669"/>
    <property type="project" value="InterPro"/>
</dbReference>
<dbReference type="EMBL" id="QZBU01000054">
    <property type="protein sequence ID" value="TIA74741.1"/>
    <property type="molecule type" value="Genomic_DNA"/>
</dbReference>
<dbReference type="GO" id="GO:0006357">
    <property type="term" value="P:regulation of transcription by RNA polymerase II"/>
    <property type="evidence" value="ECO:0007669"/>
    <property type="project" value="InterPro"/>
</dbReference>